<feature type="signal peptide" evidence="2">
    <location>
        <begin position="1"/>
        <end position="21"/>
    </location>
</feature>
<evidence type="ECO:0000256" key="2">
    <source>
        <dbReference type="SAM" id="SignalP"/>
    </source>
</evidence>
<reference evidence="3 4" key="1">
    <citation type="submission" date="2019-02" db="EMBL/GenBank/DDBJ databases">
        <title>Deep-cultivation of Planctomycetes and their phenomic and genomic characterization uncovers novel biology.</title>
        <authorList>
            <person name="Wiegand S."/>
            <person name="Jogler M."/>
            <person name="Boedeker C."/>
            <person name="Pinto D."/>
            <person name="Vollmers J."/>
            <person name="Rivas-Marin E."/>
            <person name="Kohn T."/>
            <person name="Peeters S.H."/>
            <person name="Heuer A."/>
            <person name="Rast P."/>
            <person name="Oberbeckmann S."/>
            <person name="Bunk B."/>
            <person name="Jeske O."/>
            <person name="Meyerdierks A."/>
            <person name="Storesund J.E."/>
            <person name="Kallscheuer N."/>
            <person name="Luecker S."/>
            <person name="Lage O.M."/>
            <person name="Pohl T."/>
            <person name="Merkel B.J."/>
            <person name="Hornburger P."/>
            <person name="Mueller R.-W."/>
            <person name="Bruemmer F."/>
            <person name="Labrenz M."/>
            <person name="Spormann A.M."/>
            <person name="Op den Camp H."/>
            <person name="Overmann J."/>
            <person name="Amann R."/>
            <person name="Jetten M.S.M."/>
            <person name="Mascher T."/>
            <person name="Medema M.H."/>
            <person name="Devos D.P."/>
            <person name="Kaster A.-K."/>
            <person name="Ovreas L."/>
            <person name="Rohde M."/>
            <person name="Galperin M.Y."/>
            <person name="Jogler C."/>
        </authorList>
    </citation>
    <scope>NUCLEOTIDE SEQUENCE [LARGE SCALE GENOMIC DNA]</scope>
    <source>
        <strain evidence="3 4">Pan241w</strain>
    </source>
</reference>
<dbReference type="InterPro" id="IPR013784">
    <property type="entry name" value="Carb-bd-like_fold"/>
</dbReference>
<dbReference type="OrthoDB" id="276645at2"/>
<evidence type="ECO:0008006" key="5">
    <source>
        <dbReference type="Google" id="ProtNLM"/>
    </source>
</evidence>
<dbReference type="InterPro" id="IPR013783">
    <property type="entry name" value="Ig-like_fold"/>
</dbReference>
<evidence type="ECO:0000313" key="3">
    <source>
        <dbReference type="EMBL" id="QDT40550.1"/>
    </source>
</evidence>
<evidence type="ECO:0000256" key="1">
    <source>
        <dbReference type="SAM" id="MobiDB-lite"/>
    </source>
</evidence>
<keyword evidence="4" id="KW-1185">Reference proteome</keyword>
<evidence type="ECO:0000313" key="4">
    <source>
        <dbReference type="Proteomes" id="UP000317171"/>
    </source>
</evidence>
<dbReference type="SUPFAM" id="SSF49452">
    <property type="entry name" value="Starch-binding domain-like"/>
    <property type="match status" value="1"/>
</dbReference>
<proteinExistence type="predicted"/>
<keyword evidence="2" id="KW-0732">Signal</keyword>
<dbReference type="GO" id="GO:0030246">
    <property type="term" value="F:carbohydrate binding"/>
    <property type="evidence" value="ECO:0007669"/>
    <property type="project" value="InterPro"/>
</dbReference>
<sequence length="139" mass="14060" precursor="true">MRNYSLLLLPLITVLISGCGGGPDDAPQTVVVTGTVTMKGNPVSDANVVFIPKSGPSAVGSTDASGKYSLKTGKATGAIPGSHTVTITSGGEIPMPGTEEAKAEQAKPMIPASYGDPKKSGLSAEVQDSGENVIDFKLN</sequence>
<accession>A0A517R9I3</accession>
<protein>
    <recommendedName>
        <fullName evidence="5">Carboxypeptidase regulatory-like domain-containing protein</fullName>
    </recommendedName>
</protein>
<dbReference type="PROSITE" id="PS51257">
    <property type="entry name" value="PROKAR_LIPOPROTEIN"/>
    <property type="match status" value="1"/>
</dbReference>
<dbReference type="Gene3D" id="2.60.40.10">
    <property type="entry name" value="Immunoglobulins"/>
    <property type="match status" value="1"/>
</dbReference>
<dbReference type="Proteomes" id="UP000317171">
    <property type="component" value="Chromosome"/>
</dbReference>
<dbReference type="RefSeq" id="WP_145210697.1">
    <property type="nucleotide sequence ID" value="NZ_CP036269.1"/>
</dbReference>
<organism evidence="3 4">
    <name type="scientific">Gimesia alba</name>
    <dbReference type="NCBI Taxonomy" id="2527973"/>
    <lineage>
        <taxon>Bacteria</taxon>
        <taxon>Pseudomonadati</taxon>
        <taxon>Planctomycetota</taxon>
        <taxon>Planctomycetia</taxon>
        <taxon>Planctomycetales</taxon>
        <taxon>Planctomycetaceae</taxon>
        <taxon>Gimesia</taxon>
    </lineage>
</organism>
<dbReference type="EMBL" id="CP036269">
    <property type="protein sequence ID" value="QDT40550.1"/>
    <property type="molecule type" value="Genomic_DNA"/>
</dbReference>
<feature type="region of interest" description="Disordered" evidence="1">
    <location>
        <begin position="80"/>
        <end position="139"/>
    </location>
</feature>
<feature type="chain" id="PRO_5021807159" description="Carboxypeptidase regulatory-like domain-containing protein" evidence="2">
    <location>
        <begin position="22"/>
        <end position="139"/>
    </location>
</feature>
<name>A0A517R9I3_9PLAN</name>
<dbReference type="AlphaFoldDB" id="A0A517R9I3"/>
<gene>
    <name evidence="3" type="ORF">Pan241w_06070</name>
</gene>
<dbReference type="KEGG" id="gaz:Pan241w_06070"/>